<dbReference type="AlphaFoldDB" id="A0AAN8NII9"/>
<sequence length="233" mass="26886">MKHQQDQDTPWPWVYLNYPTTTTTTSDPSDHNVYTTHQNTIHTLRLTLDEIITTITSSILTHYPPSSPKNQSKSKSTSYISLTSLLKREETLLKPFTTFSTTTPSFQITPHILSTIKKNPGIFPRHTLLLNCLNTLGIYIKDWNLIRYLKFCDPVLLGTIYAYKEDRYWVEDIEYLVVGLDDGYEGRIKSYLEVLPPPVDQQFTKGVLRLARIADRLKSRLLDDDDEGFVVVE</sequence>
<gene>
    <name evidence="1" type="ORF">TWF506_002566</name>
</gene>
<name>A0AAN8NII9_9PEZI</name>
<evidence type="ECO:0000313" key="1">
    <source>
        <dbReference type="EMBL" id="KAK6504365.1"/>
    </source>
</evidence>
<protein>
    <submittedName>
        <fullName evidence="1">Uncharacterized protein</fullName>
    </submittedName>
</protein>
<keyword evidence="2" id="KW-1185">Reference proteome</keyword>
<accession>A0AAN8NII9</accession>
<proteinExistence type="predicted"/>
<dbReference type="Proteomes" id="UP001307849">
    <property type="component" value="Unassembled WGS sequence"/>
</dbReference>
<comment type="caution">
    <text evidence="1">The sequence shown here is derived from an EMBL/GenBank/DDBJ whole genome shotgun (WGS) entry which is preliminary data.</text>
</comment>
<evidence type="ECO:0000313" key="2">
    <source>
        <dbReference type="Proteomes" id="UP001307849"/>
    </source>
</evidence>
<organism evidence="1 2">
    <name type="scientific">Arthrobotrys conoides</name>
    <dbReference type="NCBI Taxonomy" id="74498"/>
    <lineage>
        <taxon>Eukaryota</taxon>
        <taxon>Fungi</taxon>
        <taxon>Dikarya</taxon>
        <taxon>Ascomycota</taxon>
        <taxon>Pezizomycotina</taxon>
        <taxon>Orbiliomycetes</taxon>
        <taxon>Orbiliales</taxon>
        <taxon>Orbiliaceae</taxon>
        <taxon>Arthrobotrys</taxon>
    </lineage>
</organism>
<dbReference type="EMBL" id="JAVHJM010000010">
    <property type="protein sequence ID" value="KAK6504365.1"/>
    <property type="molecule type" value="Genomic_DNA"/>
</dbReference>
<reference evidence="1 2" key="1">
    <citation type="submission" date="2019-10" db="EMBL/GenBank/DDBJ databases">
        <authorList>
            <person name="Palmer J.M."/>
        </authorList>
    </citation>
    <scope>NUCLEOTIDE SEQUENCE [LARGE SCALE GENOMIC DNA]</scope>
    <source>
        <strain evidence="1 2">TWF506</strain>
    </source>
</reference>